<feature type="transmembrane region" description="Helical" evidence="2">
    <location>
        <begin position="18"/>
        <end position="37"/>
    </location>
</feature>
<sequence length="92" mass="10350">MRGGATESLTDTVDSYSISYSGCSVWLVDLCCGGSWFDRSFRMDRVKSSMQQVPNPIPKVLSRRTGSNSLEVEKENFERNQDSPTHPNTPFQ</sequence>
<proteinExistence type="predicted"/>
<protein>
    <submittedName>
        <fullName evidence="3">Uncharacterized protein</fullName>
    </submittedName>
</protein>
<evidence type="ECO:0000313" key="4">
    <source>
        <dbReference type="Proteomes" id="UP000316079"/>
    </source>
</evidence>
<keyword evidence="2" id="KW-0472">Membrane</keyword>
<keyword evidence="2" id="KW-1133">Transmembrane helix</keyword>
<dbReference type="STRING" id="623744.A0A553QXK2"/>
<dbReference type="EMBL" id="SRMA01025430">
    <property type="protein sequence ID" value="TRY94685.1"/>
    <property type="molecule type" value="Genomic_DNA"/>
</dbReference>
<feature type="region of interest" description="Disordered" evidence="1">
    <location>
        <begin position="49"/>
        <end position="92"/>
    </location>
</feature>
<name>A0A553QXK2_9TELE</name>
<gene>
    <name evidence="3" type="ORF">DNTS_021586</name>
</gene>
<keyword evidence="4" id="KW-1185">Reference proteome</keyword>
<reference evidence="3 4" key="1">
    <citation type="journal article" date="2019" name="Sci. Data">
        <title>Hybrid genome assembly and annotation of Danionella translucida.</title>
        <authorList>
            <person name="Kadobianskyi M."/>
            <person name="Schulze L."/>
            <person name="Schuelke M."/>
            <person name="Judkewitz B."/>
        </authorList>
    </citation>
    <scope>NUCLEOTIDE SEQUENCE [LARGE SCALE GENOMIC DNA]</scope>
    <source>
        <strain evidence="3 4">Bolton</strain>
    </source>
</reference>
<dbReference type="AlphaFoldDB" id="A0A553QXK2"/>
<organism evidence="3 4">
    <name type="scientific">Danionella cerebrum</name>
    <dbReference type="NCBI Taxonomy" id="2873325"/>
    <lineage>
        <taxon>Eukaryota</taxon>
        <taxon>Metazoa</taxon>
        <taxon>Chordata</taxon>
        <taxon>Craniata</taxon>
        <taxon>Vertebrata</taxon>
        <taxon>Euteleostomi</taxon>
        <taxon>Actinopterygii</taxon>
        <taxon>Neopterygii</taxon>
        <taxon>Teleostei</taxon>
        <taxon>Ostariophysi</taxon>
        <taxon>Cypriniformes</taxon>
        <taxon>Danionidae</taxon>
        <taxon>Danioninae</taxon>
        <taxon>Danionella</taxon>
    </lineage>
</organism>
<evidence type="ECO:0000313" key="3">
    <source>
        <dbReference type="EMBL" id="TRY94685.1"/>
    </source>
</evidence>
<evidence type="ECO:0000256" key="2">
    <source>
        <dbReference type="SAM" id="Phobius"/>
    </source>
</evidence>
<evidence type="ECO:0000256" key="1">
    <source>
        <dbReference type="SAM" id="MobiDB-lite"/>
    </source>
</evidence>
<dbReference type="Proteomes" id="UP000316079">
    <property type="component" value="Unassembled WGS sequence"/>
</dbReference>
<feature type="compositionally biased region" description="Basic and acidic residues" evidence="1">
    <location>
        <begin position="71"/>
        <end position="81"/>
    </location>
</feature>
<dbReference type="OrthoDB" id="9909845at2759"/>
<accession>A0A553QXK2</accession>
<feature type="compositionally biased region" description="Polar residues" evidence="1">
    <location>
        <begin position="82"/>
        <end position="92"/>
    </location>
</feature>
<comment type="caution">
    <text evidence="3">The sequence shown here is derived from an EMBL/GenBank/DDBJ whole genome shotgun (WGS) entry which is preliminary data.</text>
</comment>
<keyword evidence="2" id="KW-0812">Transmembrane</keyword>